<proteinExistence type="predicted"/>
<evidence type="ECO:0000313" key="1">
    <source>
        <dbReference type="EMBL" id="SFI70994.1"/>
    </source>
</evidence>
<dbReference type="STRING" id="46223.SAMN05421852_101431"/>
<keyword evidence="2" id="KW-1185">Reference proteome</keyword>
<dbReference type="AlphaFoldDB" id="A0A1I3KF22"/>
<accession>A0A1I3KF22</accession>
<name>A0A1I3KF22_9BACL</name>
<dbReference type="Proteomes" id="UP000199545">
    <property type="component" value="Unassembled WGS sequence"/>
</dbReference>
<sequence length="43" mass="5103">MISANIAYPKGNVRFVLSFYPHSYPQLYTGYPQFVHNYPAFFR</sequence>
<evidence type="ECO:0000313" key="2">
    <source>
        <dbReference type="Proteomes" id="UP000199545"/>
    </source>
</evidence>
<gene>
    <name evidence="1" type="ORF">SAMN05421852_101431</name>
</gene>
<organism evidence="1 2">
    <name type="scientific">Thermoflavimicrobium dichotomicum</name>
    <dbReference type="NCBI Taxonomy" id="46223"/>
    <lineage>
        <taxon>Bacteria</taxon>
        <taxon>Bacillati</taxon>
        <taxon>Bacillota</taxon>
        <taxon>Bacilli</taxon>
        <taxon>Bacillales</taxon>
        <taxon>Thermoactinomycetaceae</taxon>
        <taxon>Thermoflavimicrobium</taxon>
    </lineage>
</organism>
<protein>
    <submittedName>
        <fullName evidence="1">Uncharacterized protein</fullName>
    </submittedName>
</protein>
<dbReference type="EMBL" id="FORR01000001">
    <property type="protein sequence ID" value="SFI70994.1"/>
    <property type="molecule type" value="Genomic_DNA"/>
</dbReference>
<reference evidence="1 2" key="1">
    <citation type="submission" date="2016-10" db="EMBL/GenBank/DDBJ databases">
        <authorList>
            <person name="de Groot N.N."/>
        </authorList>
    </citation>
    <scope>NUCLEOTIDE SEQUENCE [LARGE SCALE GENOMIC DNA]</scope>
    <source>
        <strain evidence="1 2">DSM 44778</strain>
    </source>
</reference>